<dbReference type="Proteomes" id="UP000233293">
    <property type="component" value="Unassembled WGS sequence"/>
</dbReference>
<dbReference type="EMBL" id="PIUM01000019">
    <property type="protein sequence ID" value="PKU23594.1"/>
    <property type="molecule type" value="Genomic_DNA"/>
</dbReference>
<proteinExistence type="predicted"/>
<dbReference type="AlphaFoldDB" id="A0A2N3PT69"/>
<organism evidence="3 4">
    <name type="scientific">Telmatospirillum siberiense</name>
    <dbReference type="NCBI Taxonomy" id="382514"/>
    <lineage>
        <taxon>Bacteria</taxon>
        <taxon>Pseudomonadati</taxon>
        <taxon>Pseudomonadota</taxon>
        <taxon>Alphaproteobacteria</taxon>
        <taxon>Rhodospirillales</taxon>
        <taxon>Rhodospirillaceae</taxon>
        <taxon>Telmatospirillum</taxon>
    </lineage>
</organism>
<protein>
    <recommendedName>
        <fullName evidence="2">HTH cro/C1-type domain-containing protein</fullName>
    </recommendedName>
</protein>
<dbReference type="RefSeq" id="WP_101251656.1">
    <property type="nucleotide sequence ID" value="NZ_PIUM01000019.1"/>
</dbReference>
<dbReference type="CDD" id="cd00093">
    <property type="entry name" value="HTH_XRE"/>
    <property type="match status" value="1"/>
</dbReference>
<name>A0A2N3PT69_9PROT</name>
<sequence length="129" mass="14256">MEGLGEKLRQRARELGLTDTEVARRLGLSQARYAHYVNDKREPDFRTFIGICRILSISPDRLFGFAESPHPPGLDEPPAPSELGGWGTPEQEAANLRDRIKAAAEAMTVPTLRTAATVMDALVRVQSEK</sequence>
<dbReference type="SUPFAM" id="SSF47413">
    <property type="entry name" value="lambda repressor-like DNA-binding domains"/>
    <property type="match status" value="1"/>
</dbReference>
<evidence type="ECO:0000256" key="1">
    <source>
        <dbReference type="SAM" id="MobiDB-lite"/>
    </source>
</evidence>
<dbReference type="InterPro" id="IPR001387">
    <property type="entry name" value="Cro/C1-type_HTH"/>
</dbReference>
<feature type="compositionally biased region" description="Pro residues" evidence="1">
    <location>
        <begin position="69"/>
        <end position="80"/>
    </location>
</feature>
<feature type="region of interest" description="Disordered" evidence="1">
    <location>
        <begin position="66"/>
        <end position="89"/>
    </location>
</feature>
<feature type="domain" description="HTH cro/C1-type" evidence="2">
    <location>
        <begin position="8"/>
        <end position="62"/>
    </location>
</feature>
<keyword evidence="4" id="KW-1185">Reference proteome</keyword>
<evidence type="ECO:0000313" key="3">
    <source>
        <dbReference type="EMBL" id="PKU23594.1"/>
    </source>
</evidence>
<evidence type="ECO:0000259" key="2">
    <source>
        <dbReference type="PROSITE" id="PS50943"/>
    </source>
</evidence>
<dbReference type="PROSITE" id="PS50943">
    <property type="entry name" value="HTH_CROC1"/>
    <property type="match status" value="1"/>
</dbReference>
<comment type="caution">
    <text evidence="3">The sequence shown here is derived from an EMBL/GenBank/DDBJ whole genome shotgun (WGS) entry which is preliminary data.</text>
</comment>
<reference evidence="4" key="1">
    <citation type="submission" date="2017-12" db="EMBL/GenBank/DDBJ databases">
        <title>Draft genome sequence of Telmatospirillum siberiense 26-4b1T, an acidotolerant peatland alphaproteobacterium potentially involved in sulfur cycling.</title>
        <authorList>
            <person name="Hausmann B."/>
            <person name="Pjevac P."/>
            <person name="Schreck K."/>
            <person name="Herbold C.W."/>
            <person name="Daims H."/>
            <person name="Wagner M."/>
            <person name="Pester M."/>
            <person name="Loy A."/>
        </authorList>
    </citation>
    <scope>NUCLEOTIDE SEQUENCE [LARGE SCALE GENOMIC DNA]</scope>
    <source>
        <strain evidence="4">26-4b1</strain>
    </source>
</reference>
<dbReference type="SMART" id="SM00530">
    <property type="entry name" value="HTH_XRE"/>
    <property type="match status" value="1"/>
</dbReference>
<dbReference type="OrthoDB" id="8115576at2"/>
<accession>A0A2N3PT69</accession>
<dbReference type="GO" id="GO:0003677">
    <property type="term" value="F:DNA binding"/>
    <property type="evidence" value="ECO:0007669"/>
    <property type="project" value="InterPro"/>
</dbReference>
<dbReference type="Pfam" id="PF01381">
    <property type="entry name" value="HTH_3"/>
    <property type="match status" value="1"/>
</dbReference>
<dbReference type="InterPro" id="IPR010982">
    <property type="entry name" value="Lambda_DNA-bd_dom_sf"/>
</dbReference>
<evidence type="ECO:0000313" key="4">
    <source>
        <dbReference type="Proteomes" id="UP000233293"/>
    </source>
</evidence>
<dbReference type="Gene3D" id="1.10.260.40">
    <property type="entry name" value="lambda repressor-like DNA-binding domains"/>
    <property type="match status" value="1"/>
</dbReference>
<gene>
    <name evidence="3" type="ORF">CWS72_16160</name>
</gene>